<dbReference type="GeneID" id="36326435"/>
<proteinExistence type="predicted"/>
<protein>
    <submittedName>
        <fullName evidence="1">Uncharacterized protein</fullName>
    </submittedName>
</protein>
<sequence>MAPNLFDKIPASDTQLSAALQKVRTQAVPHNSDGADKLWILATDGTLEWNLDNYSGKAPFSSGGKGVGVYYGTCITILKDSEIGFFDLTVKEDGVTLILRDSNNQNAVLTYPGSGAEDGIVGSYKGNWKKSA</sequence>
<accession>A0A1X6MLF0</accession>
<name>A0A1X6MLF0_9APHY</name>
<keyword evidence="2" id="KW-1185">Reference proteome</keyword>
<dbReference type="AlphaFoldDB" id="A0A1X6MLF0"/>
<reference evidence="1 2" key="1">
    <citation type="submission" date="2017-04" db="EMBL/GenBank/DDBJ databases">
        <title>Genome Sequence of the Model Brown-Rot Fungus Postia placenta SB12.</title>
        <authorList>
            <consortium name="DOE Joint Genome Institute"/>
            <person name="Gaskell J."/>
            <person name="Kersten P."/>
            <person name="Larrondo L.F."/>
            <person name="Canessa P."/>
            <person name="Martinez D."/>
            <person name="Hibbett D."/>
            <person name="Schmoll M."/>
            <person name="Kubicek C.P."/>
            <person name="Martinez A.T."/>
            <person name="Yadav J."/>
            <person name="Master E."/>
            <person name="Magnuson J.K."/>
            <person name="James T."/>
            <person name="Yaver D."/>
            <person name="Berka R."/>
            <person name="Labutti K."/>
            <person name="Lipzen A."/>
            <person name="Aerts A."/>
            <person name="Barry K."/>
            <person name="Henrissat B."/>
            <person name="Blanchette R."/>
            <person name="Grigoriev I."/>
            <person name="Cullen D."/>
        </authorList>
    </citation>
    <scope>NUCLEOTIDE SEQUENCE [LARGE SCALE GENOMIC DNA]</scope>
    <source>
        <strain evidence="1 2">MAD-698-R-SB12</strain>
    </source>
</reference>
<dbReference type="RefSeq" id="XP_024333840.1">
    <property type="nucleotide sequence ID" value="XM_024481485.1"/>
</dbReference>
<evidence type="ECO:0000313" key="2">
    <source>
        <dbReference type="Proteomes" id="UP000194127"/>
    </source>
</evidence>
<evidence type="ECO:0000313" key="1">
    <source>
        <dbReference type="EMBL" id="OSX57046.1"/>
    </source>
</evidence>
<dbReference type="EMBL" id="KZ110610">
    <property type="protein sequence ID" value="OSX57046.1"/>
    <property type="molecule type" value="Genomic_DNA"/>
</dbReference>
<gene>
    <name evidence="1" type="ORF">POSPLADRAFT_1062193</name>
</gene>
<dbReference type="Proteomes" id="UP000194127">
    <property type="component" value="Unassembled WGS sequence"/>
</dbReference>
<organism evidence="1 2">
    <name type="scientific">Postia placenta MAD-698-R-SB12</name>
    <dbReference type="NCBI Taxonomy" id="670580"/>
    <lineage>
        <taxon>Eukaryota</taxon>
        <taxon>Fungi</taxon>
        <taxon>Dikarya</taxon>
        <taxon>Basidiomycota</taxon>
        <taxon>Agaricomycotina</taxon>
        <taxon>Agaricomycetes</taxon>
        <taxon>Polyporales</taxon>
        <taxon>Adustoporiaceae</taxon>
        <taxon>Rhodonia</taxon>
    </lineage>
</organism>